<keyword evidence="3" id="KW-1003">Cell membrane</keyword>
<keyword evidence="6 7" id="KW-0472">Membrane</keyword>
<comment type="caution">
    <text evidence="9">The sequence shown here is derived from an EMBL/GenBank/DDBJ whole genome shotgun (WGS) entry which is preliminary data.</text>
</comment>
<reference evidence="10" key="1">
    <citation type="journal article" date="2019" name="Int. J. Syst. Evol. Microbiol.">
        <title>The Global Catalogue of Microorganisms (GCM) 10K type strain sequencing project: providing services to taxonomists for standard genome sequencing and annotation.</title>
        <authorList>
            <consortium name="The Broad Institute Genomics Platform"/>
            <consortium name="The Broad Institute Genome Sequencing Center for Infectious Disease"/>
            <person name="Wu L."/>
            <person name="Ma J."/>
        </authorList>
    </citation>
    <scope>NUCLEOTIDE SEQUENCE [LARGE SCALE GENOMIC DNA]</scope>
    <source>
        <strain evidence="10">JCM 16902</strain>
    </source>
</reference>
<accession>A0ABP7AM35</accession>
<feature type="transmembrane region" description="Helical" evidence="7">
    <location>
        <begin position="275"/>
        <end position="296"/>
    </location>
</feature>
<dbReference type="PANTHER" id="PTHR23517:SF2">
    <property type="entry name" value="MULTIDRUG RESISTANCE PROTEIN MDTH"/>
    <property type="match status" value="1"/>
</dbReference>
<keyword evidence="10" id="KW-1185">Reference proteome</keyword>
<dbReference type="Gene3D" id="1.20.1250.20">
    <property type="entry name" value="MFS general substrate transporter like domains"/>
    <property type="match status" value="1"/>
</dbReference>
<dbReference type="Pfam" id="PF07690">
    <property type="entry name" value="MFS_1"/>
    <property type="match status" value="1"/>
</dbReference>
<dbReference type="InterPro" id="IPR036259">
    <property type="entry name" value="MFS_trans_sf"/>
</dbReference>
<evidence type="ECO:0000256" key="7">
    <source>
        <dbReference type="SAM" id="Phobius"/>
    </source>
</evidence>
<evidence type="ECO:0000313" key="10">
    <source>
        <dbReference type="Proteomes" id="UP001501074"/>
    </source>
</evidence>
<feature type="transmembrane region" description="Helical" evidence="7">
    <location>
        <begin position="143"/>
        <end position="162"/>
    </location>
</feature>
<evidence type="ECO:0000256" key="2">
    <source>
        <dbReference type="ARBA" id="ARBA00022448"/>
    </source>
</evidence>
<keyword evidence="5 7" id="KW-1133">Transmembrane helix</keyword>
<evidence type="ECO:0000313" key="9">
    <source>
        <dbReference type="EMBL" id="GAA3635300.1"/>
    </source>
</evidence>
<gene>
    <name evidence="9" type="ORF">GCM10022223_62150</name>
</gene>
<comment type="subcellular location">
    <subcellularLocation>
        <location evidence="1">Cell membrane</location>
        <topology evidence="1">Multi-pass membrane protein</topology>
    </subcellularLocation>
</comment>
<dbReference type="InterPro" id="IPR011701">
    <property type="entry name" value="MFS"/>
</dbReference>
<evidence type="ECO:0000256" key="3">
    <source>
        <dbReference type="ARBA" id="ARBA00022475"/>
    </source>
</evidence>
<feature type="transmembrane region" description="Helical" evidence="7">
    <location>
        <begin position="43"/>
        <end position="66"/>
    </location>
</feature>
<feature type="domain" description="Major facilitator superfamily (MFS) profile" evidence="8">
    <location>
        <begin position="1"/>
        <end position="193"/>
    </location>
</feature>
<feature type="transmembrane region" description="Helical" evidence="7">
    <location>
        <begin position="211"/>
        <end position="233"/>
    </location>
</feature>
<sequence length="404" mass="40630">MSTASDRRDPVLQALLLSSAASATSLGLTFSLTALYLTRVAGIGAHAVGIGLTVAGVLAIATTFLAGNLSDRYGAREVMAAGAVTQAVALAGYCLIDGQVVAFVLLACVLLGAQGIQGTAKVTLVAQAFAGSERNSMRARIRVITNIFVAVGSGLGAVTLAVGTAPAYRAALVAAAVLVLGSALPLARLNPPRAVPARAPAGSAPLGDRRYLALAALNGVIHVQFEVLTLGMPLWVASRTQAPEALIGVLIVLNTGVVTALQIPATRLVSDVRRAGRTVFAATVLLALACVLYPTAAVFGTVTATAVLVTAVAVHSLGEVLSEAGGWELAFELADPARPGAYQGLSATGAAVGAALAPVVITSTAIAHGLPGWLLLGGVFVSAGAGTQTLSRRTTRPSVRNLVK</sequence>
<dbReference type="SUPFAM" id="SSF103473">
    <property type="entry name" value="MFS general substrate transporter"/>
    <property type="match status" value="1"/>
</dbReference>
<dbReference type="InterPro" id="IPR020846">
    <property type="entry name" value="MFS_dom"/>
</dbReference>
<organism evidence="9 10">
    <name type="scientific">Kineosporia mesophila</name>
    <dbReference type="NCBI Taxonomy" id="566012"/>
    <lineage>
        <taxon>Bacteria</taxon>
        <taxon>Bacillati</taxon>
        <taxon>Actinomycetota</taxon>
        <taxon>Actinomycetes</taxon>
        <taxon>Kineosporiales</taxon>
        <taxon>Kineosporiaceae</taxon>
        <taxon>Kineosporia</taxon>
    </lineage>
</organism>
<dbReference type="Proteomes" id="UP001501074">
    <property type="component" value="Unassembled WGS sequence"/>
</dbReference>
<feature type="transmembrane region" description="Helical" evidence="7">
    <location>
        <begin position="372"/>
        <end position="390"/>
    </location>
</feature>
<name>A0ABP7AM35_9ACTN</name>
<evidence type="ECO:0000259" key="8">
    <source>
        <dbReference type="PROSITE" id="PS50850"/>
    </source>
</evidence>
<dbReference type="InterPro" id="IPR050171">
    <property type="entry name" value="MFS_Transporters"/>
</dbReference>
<evidence type="ECO:0000256" key="5">
    <source>
        <dbReference type="ARBA" id="ARBA00022989"/>
    </source>
</evidence>
<dbReference type="PANTHER" id="PTHR23517">
    <property type="entry name" value="RESISTANCE PROTEIN MDTM, PUTATIVE-RELATED-RELATED"/>
    <property type="match status" value="1"/>
</dbReference>
<evidence type="ECO:0000256" key="6">
    <source>
        <dbReference type="ARBA" id="ARBA00023136"/>
    </source>
</evidence>
<protein>
    <submittedName>
        <fullName evidence="9">MFS transporter</fullName>
    </submittedName>
</protein>
<keyword evidence="4 7" id="KW-0812">Transmembrane</keyword>
<dbReference type="PROSITE" id="PS50850">
    <property type="entry name" value="MFS"/>
    <property type="match status" value="1"/>
</dbReference>
<feature type="transmembrane region" description="Helical" evidence="7">
    <location>
        <begin position="168"/>
        <end position="190"/>
    </location>
</feature>
<evidence type="ECO:0000256" key="4">
    <source>
        <dbReference type="ARBA" id="ARBA00022692"/>
    </source>
</evidence>
<dbReference type="RefSeq" id="WP_231487944.1">
    <property type="nucleotide sequence ID" value="NZ_BAAAZO010000012.1"/>
</dbReference>
<feature type="transmembrane region" description="Helical" evidence="7">
    <location>
        <begin position="12"/>
        <end position="37"/>
    </location>
</feature>
<dbReference type="EMBL" id="BAAAZO010000012">
    <property type="protein sequence ID" value="GAA3635300.1"/>
    <property type="molecule type" value="Genomic_DNA"/>
</dbReference>
<proteinExistence type="predicted"/>
<evidence type="ECO:0000256" key="1">
    <source>
        <dbReference type="ARBA" id="ARBA00004651"/>
    </source>
</evidence>
<feature type="transmembrane region" description="Helical" evidence="7">
    <location>
        <begin position="245"/>
        <end position="263"/>
    </location>
</feature>
<keyword evidence="2" id="KW-0813">Transport</keyword>